<reference evidence="4" key="1">
    <citation type="submission" date="2021-07" db="EMBL/GenBank/DDBJ databases">
        <authorList>
            <person name="Luelf R.H."/>
        </authorList>
    </citation>
    <scope>NUCLEOTIDE SEQUENCE</scope>
    <source>
        <strain evidence="4">TMW 2.2304</strain>
    </source>
</reference>
<dbReference type="FunFam" id="2.70.70.10:FF:000003">
    <property type="entry name" value="Murein hydrolase activator EnvC"/>
    <property type="match status" value="1"/>
</dbReference>
<dbReference type="PANTHER" id="PTHR21666">
    <property type="entry name" value="PEPTIDASE-RELATED"/>
    <property type="match status" value="1"/>
</dbReference>
<organism evidence="4 5">
    <name type="scientific">Chromohalobacter moromii</name>
    <dbReference type="NCBI Taxonomy" id="2860329"/>
    <lineage>
        <taxon>Bacteria</taxon>
        <taxon>Pseudomonadati</taxon>
        <taxon>Pseudomonadota</taxon>
        <taxon>Gammaproteobacteria</taxon>
        <taxon>Oceanospirillales</taxon>
        <taxon>Halomonadaceae</taxon>
        <taxon>Chromohalobacter</taxon>
    </lineage>
</organism>
<dbReference type="Gene3D" id="6.10.250.3150">
    <property type="match status" value="1"/>
</dbReference>
<dbReference type="SUPFAM" id="SSF57997">
    <property type="entry name" value="Tropomyosin"/>
    <property type="match status" value="1"/>
</dbReference>
<gene>
    <name evidence="4" type="ORF">KZO87_09170</name>
</gene>
<name>A0A9X2X320_9GAMM</name>
<feature type="coiled-coil region" evidence="1">
    <location>
        <begin position="151"/>
        <end position="256"/>
    </location>
</feature>
<dbReference type="SUPFAM" id="SSF51261">
    <property type="entry name" value="Duplicated hybrid motif"/>
    <property type="match status" value="1"/>
</dbReference>
<feature type="domain" description="M23ase beta-sheet core" evidence="3">
    <location>
        <begin position="290"/>
        <end position="382"/>
    </location>
</feature>
<evidence type="ECO:0000259" key="3">
    <source>
        <dbReference type="Pfam" id="PF01551"/>
    </source>
</evidence>
<dbReference type="Pfam" id="PF01551">
    <property type="entry name" value="Peptidase_M23"/>
    <property type="match status" value="1"/>
</dbReference>
<protein>
    <submittedName>
        <fullName evidence="4">Peptidoglycan DD-metalloendopeptidase family protein</fullName>
    </submittedName>
</protein>
<dbReference type="GO" id="GO:0004222">
    <property type="term" value="F:metalloendopeptidase activity"/>
    <property type="evidence" value="ECO:0007669"/>
    <property type="project" value="TreeGrafter"/>
</dbReference>
<feature type="chain" id="PRO_5040855045" evidence="2">
    <location>
        <begin position="33"/>
        <end position="389"/>
    </location>
</feature>
<evidence type="ECO:0000256" key="1">
    <source>
        <dbReference type="SAM" id="Coils"/>
    </source>
</evidence>
<keyword evidence="2" id="KW-0732">Signal</keyword>
<accession>A0A9X2X320</accession>
<dbReference type="Proteomes" id="UP001145353">
    <property type="component" value="Unassembled WGS sequence"/>
</dbReference>
<evidence type="ECO:0000313" key="5">
    <source>
        <dbReference type="Proteomes" id="UP001145353"/>
    </source>
</evidence>
<dbReference type="Gene3D" id="2.70.70.10">
    <property type="entry name" value="Glucose Permease (Domain IIA)"/>
    <property type="match status" value="1"/>
</dbReference>
<feature type="signal peptide" evidence="2">
    <location>
        <begin position="1"/>
        <end position="32"/>
    </location>
</feature>
<dbReference type="PANTHER" id="PTHR21666:SF270">
    <property type="entry name" value="MUREIN HYDROLASE ACTIVATOR ENVC"/>
    <property type="match status" value="1"/>
</dbReference>
<sequence length="389" mass="43469">MTAPTSGKRIAMACAMAISCAWLSLGAPGVWAQNSPEAVKRQLEALGSDIQNAESRLEGTRDERDSAQDELREVETELADTQQRLTGLQREQDQLDQEVAELKQQRQTLEEERHQQRAALATQLNALYRLGPTPQLKLLLNQTDPARLDRLQQYLNHLNQARQQRLDALAKLEDQLDDTQSALQSHQERLDDLASELTERRETLSDQRSEREAILSKYKERYTSQQAKLAALTDNREDAQQLLERMQAKLERLDQPPPSTDIDQTRGELPWPVQGDMLATYGNGDGVDRNGMLIGAAAGTPVSAVHAGRVVFANWMRGFGNLLIVDHGDNVMTLYAHLQRFDVEVGAQVTRGDTLAAVGDSGGRDSPALYFEVRKDGDPIDPSDWIARR</sequence>
<comment type="caution">
    <text evidence="4">The sequence shown here is derived from an EMBL/GenBank/DDBJ whole genome shotgun (WGS) entry which is preliminary data.</text>
</comment>
<keyword evidence="5" id="KW-1185">Reference proteome</keyword>
<dbReference type="InterPro" id="IPR016047">
    <property type="entry name" value="M23ase_b-sheet_dom"/>
</dbReference>
<dbReference type="InterPro" id="IPR011055">
    <property type="entry name" value="Dup_hybrid_motif"/>
</dbReference>
<dbReference type="CDD" id="cd12797">
    <property type="entry name" value="M23_peptidase"/>
    <property type="match status" value="1"/>
</dbReference>
<keyword evidence="1" id="KW-0175">Coiled coil</keyword>
<dbReference type="EMBL" id="JAHXDE010000003">
    <property type="protein sequence ID" value="MCT8505551.1"/>
    <property type="molecule type" value="Genomic_DNA"/>
</dbReference>
<dbReference type="AlphaFoldDB" id="A0A9X2X320"/>
<evidence type="ECO:0000256" key="2">
    <source>
        <dbReference type="SAM" id="SignalP"/>
    </source>
</evidence>
<dbReference type="InterPro" id="IPR050570">
    <property type="entry name" value="Cell_wall_metabolism_enzyme"/>
</dbReference>
<evidence type="ECO:0000313" key="4">
    <source>
        <dbReference type="EMBL" id="MCT8505551.1"/>
    </source>
</evidence>
<proteinExistence type="predicted"/>
<reference evidence="4" key="2">
    <citation type="journal article" date="2022" name="Syst. Appl. Microbiol.">
        <title>Chromohalobacter moromii sp. nov., a moderately halophilic bacterium isolated from lupine-based moromi fermentation.</title>
        <authorList>
            <person name="Lulf R.H."/>
            <person name="Hilgarth M."/>
            <person name="Ehrmann M.A."/>
        </authorList>
    </citation>
    <scope>NUCLEOTIDE SEQUENCE</scope>
    <source>
        <strain evidence="4">TMW 2.2304</strain>
    </source>
</reference>
<feature type="coiled-coil region" evidence="1">
    <location>
        <begin position="43"/>
        <end position="119"/>
    </location>
</feature>
<dbReference type="RefSeq" id="WP_247640085.1">
    <property type="nucleotide sequence ID" value="NZ_JAHXCZ010000003.1"/>
</dbReference>